<feature type="compositionally biased region" description="Basic residues" evidence="6">
    <location>
        <begin position="444"/>
        <end position="462"/>
    </location>
</feature>
<reference evidence="8 9" key="1">
    <citation type="submission" date="2018-06" db="EMBL/GenBank/DDBJ databases">
        <title>The Genome of Cuscuta australis (Dodder) Provides Insight into the Evolution of Plant Parasitism.</title>
        <authorList>
            <person name="Liu H."/>
        </authorList>
    </citation>
    <scope>NUCLEOTIDE SEQUENCE [LARGE SCALE GENOMIC DNA]</scope>
    <source>
        <strain evidence="9">cv. Yunnan</strain>
        <tissue evidence="8">Vines</tissue>
    </source>
</reference>
<feature type="domain" description="MBD" evidence="7">
    <location>
        <begin position="1"/>
        <end position="68"/>
    </location>
</feature>
<evidence type="ECO:0000256" key="6">
    <source>
        <dbReference type="SAM" id="MobiDB-lite"/>
    </source>
</evidence>
<dbReference type="InterPro" id="IPR016177">
    <property type="entry name" value="DNA-bd_dom_sf"/>
</dbReference>
<feature type="region of interest" description="Disordered" evidence="6">
    <location>
        <begin position="415"/>
        <end position="482"/>
    </location>
</feature>
<dbReference type="InterPro" id="IPR001739">
    <property type="entry name" value="Methyl_CpG_DNA-bd"/>
</dbReference>
<feature type="region of interest" description="Disordered" evidence="6">
    <location>
        <begin position="652"/>
        <end position="809"/>
    </location>
</feature>
<evidence type="ECO:0000256" key="2">
    <source>
        <dbReference type="ARBA" id="ARBA00023015"/>
    </source>
</evidence>
<dbReference type="Gene3D" id="3.30.890.10">
    <property type="entry name" value="Methyl-cpg-binding Protein 2, Chain A"/>
    <property type="match status" value="6"/>
</dbReference>
<dbReference type="PANTHER" id="PTHR34067:SF20">
    <property type="entry name" value="OS08G0206700 PROTEIN"/>
    <property type="match status" value="1"/>
</dbReference>
<evidence type="ECO:0000256" key="1">
    <source>
        <dbReference type="ARBA" id="ARBA00004123"/>
    </source>
</evidence>
<feature type="domain" description="MBD" evidence="7">
    <location>
        <begin position="225"/>
        <end position="299"/>
    </location>
</feature>
<feature type="compositionally biased region" description="Basic and acidic residues" evidence="6">
    <location>
        <begin position="205"/>
        <end position="218"/>
    </location>
</feature>
<feature type="region of interest" description="Disordered" evidence="6">
    <location>
        <begin position="986"/>
        <end position="1033"/>
    </location>
</feature>
<feature type="region of interest" description="Disordered" evidence="6">
    <location>
        <begin position="165"/>
        <end position="263"/>
    </location>
</feature>
<feature type="compositionally biased region" description="Polar residues" evidence="6">
    <location>
        <begin position="79"/>
        <end position="111"/>
    </location>
</feature>
<feature type="compositionally biased region" description="Basic and acidic residues" evidence="6">
    <location>
        <begin position="1023"/>
        <end position="1033"/>
    </location>
</feature>
<feature type="compositionally biased region" description="Polar residues" evidence="6">
    <location>
        <begin position="426"/>
        <end position="440"/>
    </location>
</feature>
<dbReference type="CDD" id="cd00122">
    <property type="entry name" value="MBD"/>
    <property type="match status" value="1"/>
</dbReference>
<dbReference type="Pfam" id="PF01429">
    <property type="entry name" value="MBD"/>
    <property type="match status" value="4"/>
</dbReference>
<dbReference type="Proteomes" id="UP000249390">
    <property type="component" value="Unassembled WGS sequence"/>
</dbReference>
<dbReference type="InterPro" id="IPR038945">
    <property type="entry name" value="MBD13-like"/>
</dbReference>
<feature type="compositionally biased region" description="Polar residues" evidence="6">
    <location>
        <begin position="747"/>
        <end position="763"/>
    </location>
</feature>
<feature type="domain" description="MBD" evidence="7">
    <location>
        <begin position="350"/>
        <end position="419"/>
    </location>
</feature>
<feature type="compositionally biased region" description="Low complexity" evidence="6">
    <location>
        <begin position="994"/>
        <end position="1012"/>
    </location>
</feature>
<dbReference type="PROSITE" id="PS50982">
    <property type="entry name" value="MBD"/>
    <property type="match status" value="6"/>
</dbReference>
<keyword evidence="9" id="KW-1185">Reference proteome</keyword>
<evidence type="ECO:0000313" key="8">
    <source>
        <dbReference type="EMBL" id="RAL53109.1"/>
    </source>
</evidence>
<keyword evidence="2" id="KW-0805">Transcription regulation</keyword>
<dbReference type="GO" id="GO:0003677">
    <property type="term" value="F:DNA binding"/>
    <property type="evidence" value="ECO:0007669"/>
    <property type="project" value="UniProtKB-KW"/>
</dbReference>
<protein>
    <recommendedName>
        <fullName evidence="7">MBD domain-containing protein</fullName>
    </recommendedName>
</protein>
<feature type="region of interest" description="Disordered" evidence="6">
    <location>
        <begin position="1"/>
        <end position="35"/>
    </location>
</feature>
<feature type="compositionally biased region" description="Polar residues" evidence="6">
    <location>
        <begin position="23"/>
        <end position="33"/>
    </location>
</feature>
<accession>A0A328E923</accession>
<dbReference type="SUPFAM" id="SSF54171">
    <property type="entry name" value="DNA-binding domain"/>
    <property type="match status" value="6"/>
</dbReference>
<evidence type="ECO:0000256" key="4">
    <source>
        <dbReference type="ARBA" id="ARBA00023163"/>
    </source>
</evidence>
<proteinExistence type="predicted"/>
<comment type="caution">
    <text evidence="8">The sequence shown here is derived from an EMBL/GenBank/DDBJ whole genome shotgun (WGS) entry which is preliminary data.</text>
</comment>
<feature type="compositionally biased region" description="Basic and acidic residues" evidence="6">
    <location>
        <begin position="672"/>
        <end position="685"/>
    </location>
</feature>
<feature type="domain" description="MBD" evidence="7">
    <location>
        <begin position="113"/>
        <end position="190"/>
    </location>
</feature>
<feature type="region of interest" description="Disordered" evidence="6">
    <location>
        <begin position="279"/>
        <end position="361"/>
    </location>
</feature>
<evidence type="ECO:0000313" key="9">
    <source>
        <dbReference type="Proteomes" id="UP000249390"/>
    </source>
</evidence>
<dbReference type="EMBL" id="NQVE01000027">
    <property type="protein sequence ID" value="RAL53109.1"/>
    <property type="molecule type" value="Genomic_DNA"/>
</dbReference>
<feature type="domain" description="MBD" evidence="7">
    <location>
        <begin position="587"/>
        <end position="663"/>
    </location>
</feature>
<feature type="compositionally biased region" description="Polar residues" evidence="6">
    <location>
        <begin position="165"/>
        <end position="175"/>
    </location>
</feature>
<evidence type="ECO:0000256" key="5">
    <source>
        <dbReference type="ARBA" id="ARBA00023242"/>
    </source>
</evidence>
<keyword evidence="5" id="KW-0539">Nucleus</keyword>
<feature type="domain" description="MBD" evidence="7">
    <location>
        <begin position="468"/>
        <end position="544"/>
    </location>
</feature>
<organism evidence="8 9">
    <name type="scientific">Cuscuta australis</name>
    <dbReference type="NCBI Taxonomy" id="267555"/>
    <lineage>
        <taxon>Eukaryota</taxon>
        <taxon>Viridiplantae</taxon>
        <taxon>Streptophyta</taxon>
        <taxon>Embryophyta</taxon>
        <taxon>Tracheophyta</taxon>
        <taxon>Spermatophyta</taxon>
        <taxon>Magnoliopsida</taxon>
        <taxon>eudicotyledons</taxon>
        <taxon>Gunneridae</taxon>
        <taxon>Pentapetalae</taxon>
        <taxon>asterids</taxon>
        <taxon>lamiids</taxon>
        <taxon>Solanales</taxon>
        <taxon>Convolvulaceae</taxon>
        <taxon>Cuscuteae</taxon>
        <taxon>Cuscuta</taxon>
        <taxon>Cuscuta subgen. Grammica</taxon>
        <taxon>Cuscuta sect. Cleistogrammica</taxon>
    </lineage>
</organism>
<name>A0A328E923_9ASTE</name>
<keyword evidence="3" id="KW-0238">DNA-binding</keyword>
<feature type="region of interest" description="Disordered" evidence="6">
    <location>
        <begin position="533"/>
        <end position="580"/>
    </location>
</feature>
<evidence type="ECO:0000259" key="7">
    <source>
        <dbReference type="PROSITE" id="PS50982"/>
    </source>
</evidence>
<keyword evidence="4" id="KW-0804">Transcription</keyword>
<feature type="compositionally biased region" description="Polar residues" evidence="6">
    <location>
        <begin position="59"/>
        <end position="71"/>
    </location>
</feature>
<sequence>MVAGKSQEPLPPGWIEHEKVKNGRTTKYYTNSDSGKKFYSKKAVLDYTKARDALHDQIQGVNNNESENQEVGNDDGQHQGISNGDGQHQGISNDNGQNQGINEDENATPSLKPTPKSDKSLEVPPGWTVELKTRMGSSHNGGTYKCYISPSGRKFYSKVKVSQYLNSTGNSNNSIDHGKKDNIDGSISNVPVSQDHTPNQSKGHTSQELKSDPNKDTPKTVSSAVTAHDGSVDGLPAGWIKEVRSKTCPSGIRKDPFYIDPVSGYEFRSKKDVLRYLETGDINKCAMKPKKRDPESSSKDIPQNIEESSAKQEEPQNHHTPVKDNGQPARTPRKQKSGTEMRPTEIVSSDAVQNDAVGELPPGWIKEYKSRRSGKKDPFYTDSASGYMFRSKKDALRYIESGDISKCAMKPLKKELGSTLGDTPPATENSSPKLRVSQNEKALKAKRAISKKRKSSIHKRTPKALTNVPVQSGPADGLPPGWTREFRLRQNPQGSRIIGDAFYVDPVSGYEFRSKKDVMRYLDTGDIGKCVVKPTKRDPESATKDKPILHDVVRIPSDPKLEDSQNNTPAKDPSPIPKQLESTPMQIGVQSEPVDGLPSGWIKEAKTRMTQAGEIRHDWYYVDPVSGYEFRSKKDALRYIESGDIRKCIIRPSKRIPGSTPNSVPPNPETDSWTRREVFVGEELKGNGNTGAEIKESSAPTDVAVPQPHAEEGSNKRRRSITHDYLNANSGTGITVGKLPPRRKSNKVSGNQSPSSGQTATKTRNPRENKGPTSLPGRSSNRLAEQHKGEAANLGHQDGIQPDKSLDPSEKLVSNVGIGLEGSVVIPNSSSGIDINTSWGPHDPVRQVVADLGLGEEEILQSSAAGSGEIDVNTAMTHIPRHFSCAVSKPPSEVYVGPHDDVDVNIPLPSNPQTQFRGSGDCWTDPCLDFALKTLTGGGMPAGEGSQDQTCAGVQHQQQQPQPFDPPYPQVVDGCFSLPLPLPVFDPQSGPQHPSSMMNSSPLLPPGFSLPSYNGMGSQSGPDGRKDYPPPNL</sequence>
<feature type="compositionally biased region" description="Basic and acidic residues" evidence="6">
    <location>
        <begin position="535"/>
        <end position="563"/>
    </location>
</feature>
<dbReference type="GO" id="GO:0005634">
    <property type="term" value="C:nucleus"/>
    <property type="evidence" value="ECO:0007669"/>
    <property type="project" value="UniProtKB-SubCell"/>
</dbReference>
<dbReference type="PANTHER" id="PTHR34067">
    <property type="entry name" value="OS04G0193200 PROTEIN"/>
    <property type="match status" value="1"/>
</dbReference>
<evidence type="ECO:0000256" key="3">
    <source>
        <dbReference type="ARBA" id="ARBA00023125"/>
    </source>
</evidence>
<feature type="region of interest" description="Disordered" evidence="6">
    <location>
        <begin position="938"/>
        <end position="970"/>
    </location>
</feature>
<comment type="subcellular location">
    <subcellularLocation>
        <location evidence="1">Nucleus</location>
    </subcellularLocation>
</comment>
<gene>
    <name evidence="8" type="ORF">DM860_006781</name>
</gene>
<feature type="compositionally biased region" description="Basic and acidic residues" evidence="6">
    <location>
        <begin position="308"/>
        <end position="317"/>
    </location>
</feature>
<feature type="region of interest" description="Disordered" evidence="6">
    <location>
        <begin position="56"/>
        <end position="145"/>
    </location>
</feature>
<dbReference type="AlphaFoldDB" id="A0A328E923"/>
<feature type="compositionally biased region" description="Polar residues" evidence="6">
    <location>
        <begin position="185"/>
        <end position="204"/>
    </location>
</feature>